<sequence>MPQNLKGIQLIKYLILKSYYFRLFHSSFNFEQSFSRLILLIYVLFKYNSKVNNIGTSQIFFNYFKRRVISFQSTKLQNQFETLKLLSVLWFIKDEDVSLFSKRKQISHKNCLVWEAYWTDVVIKI</sequence>
<evidence type="ECO:0000313" key="1">
    <source>
        <dbReference type="EMBL" id="CAD8114421.1"/>
    </source>
</evidence>
<protein>
    <submittedName>
        <fullName evidence="1">Uncharacterized protein</fullName>
    </submittedName>
</protein>
<organism evidence="1 2">
    <name type="scientific">Paramecium primaurelia</name>
    <dbReference type="NCBI Taxonomy" id="5886"/>
    <lineage>
        <taxon>Eukaryota</taxon>
        <taxon>Sar</taxon>
        <taxon>Alveolata</taxon>
        <taxon>Ciliophora</taxon>
        <taxon>Intramacronucleata</taxon>
        <taxon>Oligohymenophorea</taxon>
        <taxon>Peniculida</taxon>
        <taxon>Parameciidae</taxon>
        <taxon>Paramecium</taxon>
    </lineage>
</organism>
<keyword evidence="2" id="KW-1185">Reference proteome</keyword>
<comment type="caution">
    <text evidence="1">The sequence shown here is derived from an EMBL/GenBank/DDBJ whole genome shotgun (WGS) entry which is preliminary data.</text>
</comment>
<name>A0A8S1QHF0_PARPR</name>
<dbReference type="AlphaFoldDB" id="A0A8S1QHF0"/>
<dbReference type="EMBL" id="CAJJDM010000164">
    <property type="protein sequence ID" value="CAD8114421.1"/>
    <property type="molecule type" value="Genomic_DNA"/>
</dbReference>
<proteinExistence type="predicted"/>
<accession>A0A8S1QHF0</accession>
<gene>
    <name evidence="1" type="ORF">PPRIM_AZ9-3.1.T1590109</name>
</gene>
<dbReference type="Proteomes" id="UP000688137">
    <property type="component" value="Unassembled WGS sequence"/>
</dbReference>
<reference evidence="1" key="1">
    <citation type="submission" date="2021-01" db="EMBL/GenBank/DDBJ databases">
        <authorList>
            <consortium name="Genoscope - CEA"/>
            <person name="William W."/>
        </authorList>
    </citation>
    <scope>NUCLEOTIDE SEQUENCE</scope>
</reference>
<evidence type="ECO:0000313" key="2">
    <source>
        <dbReference type="Proteomes" id="UP000688137"/>
    </source>
</evidence>